<dbReference type="EnsemblPlants" id="ORUFI06G05450.1">
    <property type="protein sequence ID" value="ORUFI06G05450.1"/>
    <property type="gene ID" value="ORUFI06G05450"/>
</dbReference>
<dbReference type="Gramene" id="ORUFI06G05450.1">
    <property type="protein sequence ID" value="ORUFI06G05450.1"/>
    <property type="gene ID" value="ORUFI06G05450"/>
</dbReference>
<name>A0A0E0PUB6_ORYRU</name>
<sequence length="124" mass="12712">MKNSTARHCQYRPAAAALGGHGDAVSATIDQPENGAMPASGVPTTRRRRSKTQNHSQRAASPPARPSVAAVALVALHLPADATRASPPSSSGTAPPPTAPRGMEAIPAVWRLGIIVKKPDRTGG</sequence>
<reference evidence="3" key="1">
    <citation type="submission" date="2013-06" db="EMBL/GenBank/DDBJ databases">
        <authorList>
            <person name="Zhao Q."/>
        </authorList>
    </citation>
    <scope>NUCLEOTIDE SEQUENCE</scope>
    <source>
        <strain evidence="3">cv. W1943</strain>
    </source>
</reference>
<dbReference type="AlphaFoldDB" id="A0A0E0PUB6"/>
<dbReference type="Proteomes" id="UP000008022">
    <property type="component" value="Unassembled WGS sequence"/>
</dbReference>
<protein>
    <submittedName>
        <fullName evidence="2">Uncharacterized protein</fullName>
    </submittedName>
</protein>
<dbReference type="HOGENOM" id="CLU_2007702_0_0_1"/>
<evidence type="ECO:0000256" key="1">
    <source>
        <dbReference type="SAM" id="MobiDB-lite"/>
    </source>
</evidence>
<evidence type="ECO:0000313" key="2">
    <source>
        <dbReference type="EnsemblPlants" id="ORUFI06G05450.1"/>
    </source>
</evidence>
<keyword evidence="3" id="KW-1185">Reference proteome</keyword>
<organism evidence="2 3">
    <name type="scientific">Oryza rufipogon</name>
    <name type="common">Brownbeard rice</name>
    <name type="synonym">Asian wild rice</name>
    <dbReference type="NCBI Taxonomy" id="4529"/>
    <lineage>
        <taxon>Eukaryota</taxon>
        <taxon>Viridiplantae</taxon>
        <taxon>Streptophyta</taxon>
        <taxon>Embryophyta</taxon>
        <taxon>Tracheophyta</taxon>
        <taxon>Spermatophyta</taxon>
        <taxon>Magnoliopsida</taxon>
        <taxon>Liliopsida</taxon>
        <taxon>Poales</taxon>
        <taxon>Poaceae</taxon>
        <taxon>BOP clade</taxon>
        <taxon>Oryzoideae</taxon>
        <taxon>Oryzeae</taxon>
        <taxon>Oryzinae</taxon>
        <taxon>Oryza</taxon>
    </lineage>
</organism>
<accession>A0A0E0PUB6</accession>
<feature type="compositionally biased region" description="Low complexity" evidence="1">
    <location>
        <begin position="58"/>
        <end position="93"/>
    </location>
</feature>
<evidence type="ECO:0000313" key="3">
    <source>
        <dbReference type="Proteomes" id="UP000008022"/>
    </source>
</evidence>
<feature type="region of interest" description="Disordered" evidence="1">
    <location>
        <begin position="14"/>
        <end position="106"/>
    </location>
</feature>
<reference evidence="2" key="2">
    <citation type="submission" date="2015-06" db="UniProtKB">
        <authorList>
            <consortium name="EnsemblPlants"/>
        </authorList>
    </citation>
    <scope>IDENTIFICATION</scope>
</reference>
<proteinExistence type="predicted"/>